<evidence type="ECO:0000259" key="16">
    <source>
        <dbReference type="Pfam" id="PF00745"/>
    </source>
</evidence>
<proteinExistence type="inferred from homology"/>
<evidence type="ECO:0000256" key="9">
    <source>
        <dbReference type="HAMAP-Rule" id="MF_00087"/>
    </source>
</evidence>
<dbReference type="RefSeq" id="WP_158523254.1">
    <property type="nucleotide sequence ID" value="NZ_AQQV01000006.1"/>
</dbReference>
<dbReference type="SUPFAM" id="SSF69075">
    <property type="entry name" value="Glutamyl tRNA-reductase dimerization domain"/>
    <property type="match status" value="1"/>
</dbReference>
<evidence type="ECO:0000256" key="6">
    <source>
        <dbReference type="ARBA" id="ARBA00023244"/>
    </source>
</evidence>
<comment type="pathway">
    <text evidence="1 9 14">Porphyrin-containing compound metabolism; protoporphyrin-IX biosynthesis; 5-aminolevulinate from L-glutamyl-tRNA(Glu): step 1/2.</text>
</comment>
<evidence type="ECO:0000256" key="7">
    <source>
        <dbReference type="ARBA" id="ARBA00047464"/>
    </source>
</evidence>
<evidence type="ECO:0000256" key="12">
    <source>
        <dbReference type="PIRSR" id="PIRSR000445-3"/>
    </source>
</evidence>
<dbReference type="GO" id="GO:0008883">
    <property type="term" value="F:glutamyl-tRNA reductase activity"/>
    <property type="evidence" value="ECO:0007669"/>
    <property type="project" value="UniProtKB-UniRule"/>
</dbReference>
<feature type="site" description="Important for activity" evidence="9 13">
    <location>
        <position position="95"/>
    </location>
</feature>
<keyword evidence="15" id="KW-0175">Coiled coil</keyword>
<feature type="domain" description="Glutamyl-tRNA reductase N-terminal" evidence="18">
    <location>
        <begin position="6"/>
        <end position="152"/>
    </location>
</feature>
<dbReference type="InterPro" id="IPR036291">
    <property type="entry name" value="NAD(P)-bd_dom_sf"/>
</dbReference>
<evidence type="ECO:0000256" key="1">
    <source>
        <dbReference type="ARBA" id="ARBA00005059"/>
    </source>
</evidence>
<feature type="domain" description="Quinate/shikimate 5-dehydrogenase/glutamyl-tRNA reductase" evidence="17">
    <location>
        <begin position="169"/>
        <end position="302"/>
    </location>
</feature>
<keyword evidence="4 9" id="KW-0521">NADP</keyword>
<keyword evidence="5 9" id="KW-0560">Oxidoreductase</keyword>
<dbReference type="InterPro" id="IPR036343">
    <property type="entry name" value="GluRdtase_N_sf"/>
</dbReference>
<feature type="binding site" evidence="9 11">
    <location>
        <position position="105"/>
    </location>
    <ligand>
        <name>substrate</name>
    </ligand>
</feature>
<name>A0A1Y1S9V9_9GAMM</name>
<dbReference type="Gene3D" id="3.40.50.720">
    <property type="entry name" value="NAD(P)-binding Rossmann-like Domain"/>
    <property type="match status" value="1"/>
</dbReference>
<evidence type="ECO:0000256" key="8">
    <source>
        <dbReference type="ARBA" id="ARBA00068659"/>
    </source>
</evidence>
<evidence type="ECO:0000256" key="5">
    <source>
        <dbReference type="ARBA" id="ARBA00023002"/>
    </source>
</evidence>
<dbReference type="PIRSF" id="PIRSF000445">
    <property type="entry name" value="4pyrrol_synth_GluRdtase"/>
    <property type="match status" value="1"/>
</dbReference>
<comment type="miscellaneous">
    <text evidence="9">During catalysis, the active site Cys acts as a nucleophile attacking the alpha-carbonyl group of tRNA-bound glutamate with the formation of a thioester intermediate between enzyme and glutamate, and the concomitant release of tRNA(Glu). The thioester intermediate is finally reduced by direct hydride transfer from NADPH, to form the product GSA.</text>
</comment>
<dbReference type="InterPro" id="IPR015895">
    <property type="entry name" value="4pyrrol_synth_GluRdtase_N"/>
</dbReference>
<feature type="binding site" evidence="9 11">
    <location>
        <position position="116"/>
    </location>
    <ligand>
        <name>substrate</name>
    </ligand>
</feature>
<evidence type="ECO:0000313" key="19">
    <source>
        <dbReference type="EMBL" id="ORE85058.1"/>
    </source>
</evidence>
<feature type="binding site" evidence="9 12">
    <location>
        <begin position="185"/>
        <end position="190"/>
    </location>
    <ligand>
        <name>NADP(+)</name>
        <dbReference type="ChEBI" id="CHEBI:58349"/>
    </ligand>
</feature>
<evidence type="ECO:0000256" key="10">
    <source>
        <dbReference type="PIRSR" id="PIRSR000445-1"/>
    </source>
</evidence>
<dbReference type="EC" id="1.2.1.70" evidence="3 9"/>
<dbReference type="OrthoDB" id="110209at2"/>
<dbReference type="PANTHER" id="PTHR43013:SF1">
    <property type="entry name" value="GLUTAMYL-TRNA REDUCTASE"/>
    <property type="match status" value="1"/>
</dbReference>
<dbReference type="GO" id="GO:0050661">
    <property type="term" value="F:NADP binding"/>
    <property type="evidence" value="ECO:0007669"/>
    <property type="project" value="InterPro"/>
</dbReference>
<evidence type="ECO:0000256" key="3">
    <source>
        <dbReference type="ARBA" id="ARBA00012970"/>
    </source>
</evidence>
<comment type="domain">
    <text evidence="9">Possesses an unusual extended V-shaped dimeric structure with each monomer consisting of three distinct domains arranged along a curved 'spinal' alpha-helix. The N-terminal catalytic domain specifically recognizes the glutamate moiety of the substrate. The second domain is the NADPH-binding domain, and the third C-terminal domain is responsible for dimerization.</text>
</comment>
<dbReference type="Pfam" id="PF05201">
    <property type="entry name" value="GlutR_N"/>
    <property type="match status" value="1"/>
</dbReference>
<evidence type="ECO:0000256" key="4">
    <source>
        <dbReference type="ARBA" id="ARBA00022857"/>
    </source>
</evidence>
<dbReference type="SUPFAM" id="SSF69742">
    <property type="entry name" value="Glutamyl tRNA-reductase catalytic, N-terminal domain"/>
    <property type="match status" value="1"/>
</dbReference>
<dbReference type="STRING" id="1317117.ATO7_16280"/>
<reference evidence="19 20" key="1">
    <citation type="submission" date="2013-04" db="EMBL/GenBank/DDBJ databases">
        <title>Oceanococcus atlanticus 22II-S10r2 Genome Sequencing.</title>
        <authorList>
            <person name="Lai Q."/>
            <person name="Li G."/>
            <person name="Shao Z."/>
        </authorList>
    </citation>
    <scope>NUCLEOTIDE SEQUENCE [LARGE SCALE GENOMIC DNA]</scope>
    <source>
        <strain evidence="19 20">22II-S10r2</strain>
    </source>
</reference>
<dbReference type="HAMAP" id="MF_00087">
    <property type="entry name" value="Glu_tRNA_reductase"/>
    <property type="match status" value="1"/>
</dbReference>
<evidence type="ECO:0000256" key="14">
    <source>
        <dbReference type="RuleBase" id="RU000584"/>
    </source>
</evidence>
<feature type="active site" description="Nucleophile" evidence="9 10">
    <location>
        <position position="50"/>
    </location>
</feature>
<dbReference type="NCBIfam" id="TIGR01035">
    <property type="entry name" value="hemA"/>
    <property type="match status" value="1"/>
</dbReference>
<dbReference type="InterPro" id="IPR015896">
    <property type="entry name" value="4pyrrol_synth_GluRdtase_dimer"/>
</dbReference>
<feature type="domain" description="Tetrapyrrole biosynthesis glutamyl-tRNA reductase dimerisation" evidence="16">
    <location>
        <begin position="317"/>
        <end position="413"/>
    </location>
</feature>
<dbReference type="EMBL" id="AQQV01000006">
    <property type="protein sequence ID" value="ORE85058.1"/>
    <property type="molecule type" value="Genomic_DNA"/>
</dbReference>
<dbReference type="Proteomes" id="UP000192342">
    <property type="component" value="Unassembled WGS sequence"/>
</dbReference>
<evidence type="ECO:0000256" key="13">
    <source>
        <dbReference type="PIRSR" id="PIRSR000445-4"/>
    </source>
</evidence>
<dbReference type="InterPro" id="IPR036453">
    <property type="entry name" value="GluRdtase_dimer_dom_sf"/>
</dbReference>
<comment type="subunit">
    <text evidence="9">Homodimer.</text>
</comment>
<dbReference type="FunFam" id="3.40.50.720:FF:000031">
    <property type="entry name" value="Glutamyl-tRNA reductase"/>
    <property type="match status" value="1"/>
</dbReference>
<sequence>MSLFALGLNYHSAPLTLRERVAIATEALPQALSEIRAVPGISEAAILSTCNRTEIFTVGGAGPRISSWLSERGRISPQELDPHLFSYDEQRAVRHALRVASGLDSMILGEPQILGQMKDAFRIAREHNTLGPVLTRLFEHAFHVAKDVRTRTEIGARSVSVASAAASLTGEIFANLKGRDVLVIGAGDTARLVTEHLYAMGQPRITVANRTPERARALAEQFRGVSCGLDGITAQLPHADLIVTTVATEQRLIDHAMVKAAFAQRKRKAVLMIDLGVPRNISPDVSNNPDVYLYTVDDLQAVADENRRAREAAADSARDIIESGTREFIDWMAQRANHDAIRRLRTQTAEMAKLQLEQARAQLRRGGDPDQVLERLTHNLTQQFLHRPSLSLRELKGDKRDTQLKLLNDLFQLDDKE</sequence>
<comment type="function">
    <text evidence="9">Catalyzes the NADPH-dependent reduction of glutamyl-tRNA(Glu) to glutamate 1-semialdehyde (GSA).</text>
</comment>
<comment type="caution">
    <text evidence="19">The sequence shown here is derived from an EMBL/GenBank/DDBJ whole genome shotgun (WGS) entry which is preliminary data.</text>
</comment>
<dbReference type="UniPathway" id="UPA00251">
    <property type="reaction ID" value="UER00316"/>
</dbReference>
<feature type="binding site" evidence="9 11">
    <location>
        <begin position="49"/>
        <end position="52"/>
    </location>
    <ligand>
        <name>substrate</name>
    </ligand>
</feature>
<evidence type="ECO:0000259" key="18">
    <source>
        <dbReference type="Pfam" id="PF05201"/>
    </source>
</evidence>
<dbReference type="SUPFAM" id="SSF51735">
    <property type="entry name" value="NAD(P)-binding Rossmann-fold domains"/>
    <property type="match status" value="1"/>
</dbReference>
<dbReference type="GO" id="GO:0019353">
    <property type="term" value="P:protoporphyrinogen IX biosynthetic process from glutamate"/>
    <property type="evidence" value="ECO:0007669"/>
    <property type="project" value="TreeGrafter"/>
</dbReference>
<dbReference type="InterPro" id="IPR018214">
    <property type="entry name" value="GluRdtase_CS"/>
</dbReference>
<dbReference type="PANTHER" id="PTHR43013">
    <property type="entry name" value="GLUTAMYL-TRNA REDUCTASE"/>
    <property type="match status" value="1"/>
</dbReference>
<evidence type="ECO:0000256" key="11">
    <source>
        <dbReference type="PIRSR" id="PIRSR000445-2"/>
    </source>
</evidence>
<evidence type="ECO:0000256" key="15">
    <source>
        <dbReference type="SAM" id="Coils"/>
    </source>
</evidence>
<comment type="catalytic activity">
    <reaction evidence="7 9 14">
        <text>(S)-4-amino-5-oxopentanoate + tRNA(Glu) + NADP(+) = L-glutamyl-tRNA(Glu) + NADPH + H(+)</text>
        <dbReference type="Rhea" id="RHEA:12344"/>
        <dbReference type="Rhea" id="RHEA-COMP:9663"/>
        <dbReference type="Rhea" id="RHEA-COMP:9680"/>
        <dbReference type="ChEBI" id="CHEBI:15378"/>
        <dbReference type="ChEBI" id="CHEBI:57501"/>
        <dbReference type="ChEBI" id="CHEBI:57783"/>
        <dbReference type="ChEBI" id="CHEBI:58349"/>
        <dbReference type="ChEBI" id="CHEBI:78442"/>
        <dbReference type="ChEBI" id="CHEBI:78520"/>
        <dbReference type="EC" id="1.2.1.70"/>
    </reaction>
</comment>
<dbReference type="InterPro" id="IPR000343">
    <property type="entry name" value="4pyrrol_synth_GluRdtase"/>
</dbReference>
<comment type="similarity">
    <text evidence="2 9 14">Belongs to the glutamyl-tRNA reductase family.</text>
</comment>
<dbReference type="Pfam" id="PF01488">
    <property type="entry name" value="Shikimate_DH"/>
    <property type="match status" value="1"/>
</dbReference>
<accession>A0A1Y1S9V9</accession>
<dbReference type="AlphaFoldDB" id="A0A1Y1S9V9"/>
<dbReference type="InterPro" id="IPR006151">
    <property type="entry name" value="Shikm_DH/Glu-tRNA_Rdtase"/>
</dbReference>
<feature type="binding site" evidence="9 11">
    <location>
        <begin position="110"/>
        <end position="112"/>
    </location>
    <ligand>
        <name>substrate</name>
    </ligand>
</feature>
<dbReference type="CDD" id="cd05213">
    <property type="entry name" value="NAD_bind_Glutamyl_tRNA_reduct"/>
    <property type="match status" value="1"/>
</dbReference>
<keyword evidence="6 9" id="KW-0627">Porphyrin biosynthesis</keyword>
<organism evidence="19 20">
    <name type="scientific">Oceanococcus atlanticus</name>
    <dbReference type="NCBI Taxonomy" id="1317117"/>
    <lineage>
        <taxon>Bacteria</taxon>
        <taxon>Pseudomonadati</taxon>
        <taxon>Pseudomonadota</taxon>
        <taxon>Gammaproteobacteria</taxon>
        <taxon>Chromatiales</taxon>
        <taxon>Oceanococcaceae</taxon>
        <taxon>Oceanococcus</taxon>
    </lineage>
</organism>
<evidence type="ECO:0000256" key="2">
    <source>
        <dbReference type="ARBA" id="ARBA00005916"/>
    </source>
</evidence>
<dbReference type="FunFam" id="3.30.460.30:FF:000001">
    <property type="entry name" value="Glutamyl-tRNA reductase"/>
    <property type="match status" value="1"/>
</dbReference>
<gene>
    <name evidence="9" type="primary">hemA</name>
    <name evidence="19" type="ORF">ATO7_16280</name>
</gene>
<dbReference type="PROSITE" id="PS00747">
    <property type="entry name" value="GLUTR"/>
    <property type="match status" value="1"/>
</dbReference>
<keyword evidence="20" id="KW-1185">Reference proteome</keyword>
<dbReference type="Gene3D" id="3.30.460.30">
    <property type="entry name" value="Glutamyl-tRNA reductase, N-terminal domain"/>
    <property type="match status" value="1"/>
</dbReference>
<protein>
    <recommendedName>
        <fullName evidence="8 9">Glutamyl-tRNA reductase</fullName>
        <shortName evidence="9">GluTR</shortName>
        <ecNumber evidence="3 9">1.2.1.70</ecNumber>
    </recommendedName>
</protein>
<dbReference type="Pfam" id="PF00745">
    <property type="entry name" value="GlutR_dimer"/>
    <property type="match status" value="1"/>
</dbReference>
<feature type="coiled-coil region" evidence="15">
    <location>
        <begin position="337"/>
        <end position="364"/>
    </location>
</feature>
<evidence type="ECO:0000313" key="20">
    <source>
        <dbReference type="Proteomes" id="UP000192342"/>
    </source>
</evidence>
<evidence type="ECO:0000259" key="17">
    <source>
        <dbReference type="Pfam" id="PF01488"/>
    </source>
</evidence>